<dbReference type="CDD" id="cd06097">
    <property type="entry name" value="Aspergillopepsin_like"/>
    <property type="match status" value="1"/>
</dbReference>
<dbReference type="GO" id="GO:0004190">
    <property type="term" value="F:aspartic-type endopeptidase activity"/>
    <property type="evidence" value="ECO:0007669"/>
    <property type="project" value="UniProtKB-KW"/>
</dbReference>
<dbReference type="InParanoid" id="A0A084QP86"/>
<feature type="domain" description="Peptidase A1" evidence="8">
    <location>
        <begin position="118"/>
        <end position="427"/>
    </location>
</feature>
<evidence type="ECO:0000256" key="3">
    <source>
        <dbReference type="ARBA" id="ARBA00022750"/>
    </source>
</evidence>
<dbReference type="PRINTS" id="PR00792">
    <property type="entry name" value="PEPSIN"/>
</dbReference>
<dbReference type="PANTHER" id="PTHR47966:SF2">
    <property type="entry name" value="ASPERGILLOPEPSIN-1-RELATED"/>
    <property type="match status" value="1"/>
</dbReference>
<gene>
    <name evidence="9" type="ORF">S40285_07089</name>
</gene>
<dbReference type="PANTHER" id="PTHR47966">
    <property type="entry name" value="BETA-SITE APP-CLEAVING ENZYME, ISOFORM A-RELATED"/>
    <property type="match status" value="1"/>
</dbReference>
<evidence type="ECO:0000259" key="8">
    <source>
        <dbReference type="PROSITE" id="PS51767"/>
    </source>
</evidence>
<keyword evidence="4 6" id="KW-0378">Hydrolase</keyword>
<dbReference type="OMA" id="YEVKNPF"/>
<evidence type="ECO:0000256" key="5">
    <source>
        <dbReference type="PIRSR" id="PIRSR601461-1"/>
    </source>
</evidence>
<feature type="signal peptide" evidence="7">
    <location>
        <begin position="1"/>
        <end position="19"/>
    </location>
</feature>
<keyword evidence="10" id="KW-1185">Reference proteome</keyword>
<dbReference type="InterPro" id="IPR033121">
    <property type="entry name" value="PEPTIDASE_A1"/>
</dbReference>
<dbReference type="EMBL" id="KL660560">
    <property type="protein sequence ID" value="KFA65771.1"/>
    <property type="molecule type" value="Genomic_DNA"/>
</dbReference>
<organism evidence="9 10">
    <name type="scientific">Stachybotrys chlorohalonatus (strain IBT 40285)</name>
    <dbReference type="NCBI Taxonomy" id="1283841"/>
    <lineage>
        <taxon>Eukaryota</taxon>
        <taxon>Fungi</taxon>
        <taxon>Dikarya</taxon>
        <taxon>Ascomycota</taxon>
        <taxon>Pezizomycotina</taxon>
        <taxon>Sordariomycetes</taxon>
        <taxon>Hypocreomycetidae</taxon>
        <taxon>Hypocreales</taxon>
        <taxon>Stachybotryaceae</taxon>
        <taxon>Stachybotrys</taxon>
    </lineage>
</organism>
<evidence type="ECO:0000256" key="1">
    <source>
        <dbReference type="ARBA" id="ARBA00007447"/>
    </source>
</evidence>
<dbReference type="InterPro" id="IPR001969">
    <property type="entry name" value="Aspartic_peptidase_AS"/>
</dbReference>
<reference evidence="9 10" key="1">
    <citation type="journal article" date="2014" name="BMC Genomics">
        <title>Comparative genome sequencing reveals chemotype-specific gene clusters in the toxigenic black mold Stachybotrys.</title>
        <authorList>
            <person name="Semeiks J."/>
            <person name="Borek D."/>
            <person name="Otwinowski Z."/>
            <person name="Grishin N.V."/>
        </authorList>
    </citation>
    <scope>NUCLEOTIDE SEQUENCE [LARGE SCALE GENOMIC DNA]</scope>
    <source>
        <strain evidence="9 10">IBT 40285</strain>
    </source>
</reference>
<name>A0A084QP86_STAC4</name>
<dbReference type="InterPro" id="IPR001461">
    <property type="entry name" value="Aspartic_peptidase_A1"/>
</dbReference>
<evidence type="ECO:0000313" key="10">
    <source>
        <dbReference type="Proteomes" id="UP000028524"/>
    </source>
</evidence>
<dbReference type="SUPFAM" id="SSF50630">
    <property type="entry name" value="Acid proteases"/>
    <property type="match status" value="1"/>
</dbReference>
<dbReference type="HOGENOM" id="CLU_013253_0_1_1"/>
<keyword evidence="7" id="KW-0732">Signal</keyword>
<dbReference type="Gene3D" id="2.40.70.10">
    <property type="entry name" value="Acid Proteases"/>
    <property type="match status" value="2"/>
</dbReference>
<evidence type="ECO:0000313" key="9">
    <source>
        <dbReference type="EMBL" id="KFA65771.1"/>
    </source>
</evidence>
<evidence type="ECO:0000256" key="6">
    <source>
        <dbReference type="RuleBase" id="RU000454"/>
    </source>
</evidence>
<feature type="active site" evidence="5">
    <location>
        <position position="136"/>
    </location>
</feature>
<feature type="chain" id="PRO_5001779593" description="Peptidase A1 domain-containing protein" evidence="7">
    <location>
        <begin position="20"/>
        <end position="435"/>
    </location>
</feature>
<dbReference type="PROSITE" id="PS51767">
    <property type="entry name" value="PEPTIDASE_A1"/>
    <property type="match status" value="1"/>
</dbReference>
<dbReference type="InterPro" id="IPR034163">
    <property type="entry name" value="Aspergillopepsin-like_cat_dom"/>
</dbReference>
<keyword evidence="2 6" id="KW-0645">Protease</keyword>
<dbReference type="GO" id="GO:0006508">
    <property type="term" value="P:proteolysis"/>
    <property type="evidence" value="ECO:0007669"/>
    <property type="project" value="UniProtKB-KW"/>
</dbReference>
<dbReference type="OrthoDB" id="2747330at2759"/>
<dbReference type="STRING" id="1283841.A0A084QP86"/>
<comment type="similarity">
    <text evidence="1 6">Belongs to the peptidase A1 family.</text>
</comment>
<accession>A0A084QP86</accession>
<dbReference type="AlphaFoldDB" id="A0A084QP86"/>
<dbReference type="InterPro" id="IPR021109">
    <property type="entry name" value="Peptidase_aspartic_dom_sf"/>
</dbReference>
<evidence type="ECO:0000256" key="7">
    <source>
        <dbReference type="SAM" id="SignalP"/>
    </source>
</evidence>
<proteinExistence type="inferred from homology"/>
<protein>
    <recommendedName>
        <fullName evidence="8">Peptidase A1 domain-containing protein</fullName>
    </recommendedName>
</protein>
<sequence length="435" mass="47537">MKAAFVSCIVAHLVALAQAAPTDNPNGLVGKNVNRGPESQAFSLNQIHNEGFRPLDAPSALIRAHFKYSDALPQHLRNAIEMNPDLRSRFRSLLLAADEQGQNGTVAAYPTPWFDTQYVVPVSIGTPPQVTYLNLDTGSADFWTFTTDTYQPQVQGQILYDPEASNTSQPQTGERWSIRYGDGAYAAGIVYRDRVQLGRTFVDQQAVQSAIQVSYAISSDSFSSGIMGMARSDGNTVRPTPQKTYIDNVKDSLEEPVFTANLLKGMPGNYDFGYIDESLYNGSIEYANVTDMPSYWHINVSGFQVGSNGTYQDDTFGAIVDTGTTLLLVPEEVVSGYYSQVPGARYNRNYGMITYPCEARLPDFVFGIGDYRGVVPGYYINYGGAEESSCFGGIQSSEGIPFAVLGDVLLKAQFVVFDAGRNRVGFANKDPVPES</sequence>
<keyword evidence="3 6" id="KW-0064">Aspartyl protease</keyword>
<dbReference type="Proteomes" id="UP000028524">
    <property type="component" value="Unassembled WGS sequence"/>
</dbReference>
<evidence type="ECO:0000256" key="2">
    <source>
        <dbReference type="ARBA" id="ARBA00022670"/>
    </source>
</evidence>
<evidence type="ECO:0000256" key="4">
    <source>
        <dbReference type="ARBA" id="ARBA00022801"/>
    </source>
</evidence>
<feature type="active site" evidence="5">
    <location>
        <position position="321"/>
    </location>
</feature>
<dbReference type="PROSITE" id="PS00141">
    <property type="entry name" value="ASP_PROTEASE"/>
    <property type="match status" value="1"/>
</dbReference>
<dbReference type="Pfam" id="PF00026">
    <property type="entry name" value="Asp"/>
    <property type="match status" value="1"/>
</dbReference>